<sequence length="271" mass="31107">MKGFLTITVSLMAFSILLFSGKEVLRTHGSNIKIIYKDMTSIDDIQTMEFVCNAVKPVVYKSVVSLEGLTADKRKEAFIKIVLPSILIARNDIEKERKELLQIREKISRSMVLKNSELSFLSDLSEKYRTDNINELLSRLNTHPPSIILAQAALESGWGSSRFFEQGNNIFGIWTFGNSVGIKATGSEARLSRYDSTLQAVEDYLFNINVGWAYKDFRKKRTDTSHSLQLIKYLDNYSILREEYVKRLNNIIRSTNLEIYDTCRIDPAFIY</sequence>
<reference evidence="2" key="1">
    <citation type="submission" date="2018-06" db="EMBL/GenBank/DDBJ databases">
        <authorList>
            <person name="Zhirakovskaya E."/>
        </authorList>
    </citation>
    <scope>NUCLEOTIDE SEQUENCE</scope>
</reference>
<organism evidence="2">
    <name type="scientific">hydrothermal vent metagenome</name>
    <dbReference type="NCBI Taxonomy" id="652676"/>
    <lineage>
        <taxon>unclassified sequences</taxon>
        <taxon>metagenomes</taxon>
        <taxon>ecological metagenomes</taxon>
    </lineage>
</organism>
<evidence type="ECO:0000259" key="1">
    <source>
        <dbReference type="SMART" id="SM00047"/>
    </source>
</evidence>
<dbReference type="InterPro" id="IPR053195">
    <property type="entry name" value="Bax-like"/>
</dbReference>
<dbReference type="PANTHER" id="PTHR40572">
    <property type="entry name" value="PROTEIN BAX"/>
    <property type="match status" value="1"/>
</dbReference>
<dbReference type="EMBL" id="UOGI01000122">
    <property type="protein sequence ID" value="VAX31813.1"/>
    <property type="molecule type" value="Genomic_DNA"/>
</dbReference>
<dbReference type="AlphaFoldDB" id="A0A3B1D4U9"/>
<protein>
    <recommendedName>
        <fullName evidence="1">Mannosyl-glycoprotein endo-beta-N-acetylglucosamidase-like domain-containing protein</fullName>
    </recommendedName>
</protein>
<dbReference type="GO" id="GO:0004040">
    <property type="term" value="F:amidase activity"/>
    <property type="evidence" value="ECO:0007669"/>
    <property type="project" value="InterPro"/>
</dbReference>
<name>A0A3B1D4U9_9ZZZZ</name>
<dbReference type="Pfam" id="PF01832">
    <property type="entry name" value="Glucosaminidase"/>
    <property type="match status" value="1"/>
</dbReference>
<dbReference type="SMART" id="SM00047">
    <property type="entry name" value="LYZ2"/>
    <property type="match status" value="1"/>
</dbReference>
<evidence type="ECO:0000313" key="2">
    <source>
        <dbReference type="EMBL" id="VAX31813.1"/>
    </source>
</evidence>
<dbReference type="PANTHER" id="PTHR40572:SF1">
    <property type="entry name" value="PROTEIN BAX"/>
    <property type="match status" value="1"/>
</dbReference>
<dbReference type="Gene3D" id="1.10.530.10">
    <property type="match status" value="1"/>
</dbReference>
<dbReference type="InterPro" id="IPR002901">
    <property type="entry name" value="MGlyc_endo_b_GlcNAc-like_dom"/>
</dbReference>
<feature type="domain" description="Mannosyl-glycoprotein endo-beta-N-acetylglucosamidase-like" evidence="1">
    <location>
        <begin position="123"/>
        <end position="261"/>
    </location>
</feature>
<accession>A0A3B1D4U9</accession>
<gene>
    <name evidence="2" type="ORF">MNBD_NITROSPIRAE03-638</name>
</gene>
<proteinExistence type="predicted"/>